<organism evidence="6 7">
    <name type="scientific">Salibacterium salarium</name>
    <dbReference type="NCBI Taxonomy" id="284579"/>
    <lineage>
        <taxon>Bacteria</taxon>
        <taxon>Bacillati</taxon>
        <taxon>Bacillota</taxon>
        <taxon>Bacilli</taxon>
        <taxon>Bacillales</taxon>
        <taxon>Bacillaceae</taxon>
    </lineage>
</organism>
<dbReference type="Proteomes" id="UP000275076">
    <property type="component" value="Unassembled WGS sequence"/>
</dbReference>
<name>A0A428MZQ6_9BACI</name>
<dbReference type="PANTHER" id="PTHR42776">
    <property type="entry name" value="SERINE PEPTIDASE S9 FAMILY MEMBER"/>
    <property type="match status" value="1"/>
</dbReference>
<dbReference type="Gene3D" id="3.40.50.1820">
    <property type="entry name" value="alpha/beta hydrolase"/>
    <property type="match status" value="1"/>
</dbReference>
<dbReference type="SUPFAM" id="SSF53474">
    <property type="entry name" value="alpha/beta-Hydrolases"/>
    <property type="match status" value="1"/>
</dbReference>
<accession>A0A428MZQ6</accession>
<dbReference type="FunFam" id="3.40.50.1820:FF:000028">
    <property type="entry name" value="S9 family peptidase"/>
    <property type="match status" value="1"/>
</dbReference>
<dbReference type="EMBL" id="RBVX01000023">
    <property type="protein sequence ID" value="RSL31576.1"/>
    <property type="molecule type" value="Genomic_DNA"/>
</dbReference>
<proteinExistence type="inferred from homology"/>
<protein>
    <submittedName>
        <fullName evidence="6">S9 family peptidase</fullName>
    </submittedName>
</protein>
<evidence type="ECO:0000256" key="4">
    <source>
        <dbReference type="ARBA" id="ARBA00022825"/>
    </source>
</evidence>
<evidence type="ECO:0000256" key="1">
    <source>
        <dbReference type="ARBA" id="ARBA00010040"/>
    </source>
</evidence>
<evidence type="ECO:0000313" key="7">
    <source>
        <dbReference type="Proteomes" id="UP000275076"/>
    </source>
</evidence>
<dbReference type="Gene3D" id="2.120.10.30">
    <property type="entry name" value="TolB, C-terminal domain"/>
    <property type="match status" value="2"/>
</dbReference>
<evidence type="ECO:0000256" key="3">
    <source>
        <dbReference type="ARBA" id="ARBA00022801"/>
    </source>
</evidence>
<dbReference type="InterPro" id="IPR029058">
    <property type="entry name" value="AB_hydrolase_fold"/>
</dbReference>
<dbReference type="GO" id="GO:0004252">
    <property type="term" value="F:serine-type endopeptidase activity"/>
    <property type="evidence" value="ECO:0007669"/>
    <property type="project" value="TreeGrafter"/>
</dbReference>
<dbReference type="AlphaFoldDB" id="A0A428MZQ6"/>
<feature type="domain" description="Peptidase S9 prolyl oligopeptidase catalytic" evidence="5">
    <location>
        <begin position="474"/>
        <end position="684"/>
    </location>
</feature>
<comment type="caution">
    <text evidence="6">The sequence shown here is derived from an EMBL/GenBank/DDBJ whole genome shotgun (WGS) entry which is preliminary data.</text>
</comment>
<comment type="similarity">
    <text evidence="1">Belongs to the peptidase S9C family.</text>
</comment>
<dbReference type="OrthoDB" id="108903at2"/>
<gene>
    <name evidence="6" type="ORF">D7Z54_20285</name>
</gene>
<dbReference type="GO" id="GO:0006508">
    <property type="term" value="P:proteolysis"/>
    <property type="evidence" value="ECO:0007669"/>
    <property type="project" value="UniProtKB-KW"/>
</dbReference>
<dbReference type="InterPro" id="IPR001375">
    <property type="entry name" value="Peptidase_S9_cat"/>
</dbReference>
<sequence>MYGITCTYRLFQHIAGLGDFFVSSNKRPISSNDLTNINVMNDPQISRDGEKYAFVRKEIGQDLEYYSHIFIHHYTDDIPIQWTFNKVRDHSPRWSQDGTELAFVSDRSGIDQIWVMSTAGGEPRQRTHLKNGASHPSWSPNGRYILFSTSLRTDESINATEADNAKENEKPKEPVVVNKLRYKSDDKGFRKARRTHLALLDLKTDEVEIITDGNFDHHAADWSPDSRQIVFSANRDEDEDVSNTLDLFIIDIETQDIIKLTDSSGVYSLATWSHDGKKIACIGHELDYKGATLNQVWVIDALSKERTCMTLQWDVQIGDAAIGDIRSGHPNPGPVWSSDQNHLFFMASDHGITGIYQMDRNGEISAVHEETNHVYGFSYHAPLDIFVAGISDPSNPGDFYKINRNEKGKVRLTDINVDFLKDVHLSIPEPVTTKADDGWEIHGWLMRPAMYEEGQRYPLILELHGGPHAMYANTFFHEFQVLAAQGYAVLFTNPRGSHGYGQTFVNACREDYGGKDYSDLMSAVDHVIDTYDFIDENRLGVTGGSYGGFMTNWMIGHSNRFKAAVTQRSISNWTSFYGVSDIGFFFTDWELGAHMFDDPEKLWHHSPLKYVKNINTPLLIMHGENDYRCPIEQGEQLFTALKHLEKPVTFLRFPEANHDLSRTGPPALRIERLNHMIKWFKEYL</sequence>
<evidence type="ECO:0000256" key="2">
    <source>
        <dbReference type="ARBA" id="ARBA00022670"/>
    </source>
</evidence>
<keyword evidence="4" id="KW-0720">Serine protease</keyword>
<keyword evidence="2" id="KW-0645">Protease</keyword>
<reference evidence="6 7" key="1">
    <citation type="submission" date="2018-10" db="EMBL/GenBank/DDBJ databases">
        <title>Draft genome sequence of Bacillus salarius IM0101, isolated from a hypersaline soil in Inner Mongolia, China.</title>
        <authorList>
            <person name="Yamprayoonswat W."/>
            <person name="Boonvisut S."/>
            <person name="Jumpathong W."/>
            <person name="Sittihan S."/>
            <person name="Ruangsuj P."/>
            <person name="Wanthongcharoen S."/>
            <person name="Thongpramul N."/>
            <person name="Pimmason S."/>
            <person name="Yu B."/>
            <person name="Yasawong M."/>
        </authorList>
    </citation>
    <scope>NUCLEOTIDE SEQUENCE [LARGE SCALE GENOMIC DNA]</scope>
    <source>
        <strain evidence="6 7">IM0101</strain>
    </source>
</reference>
<dbReference type="Pfam" id="PF07676">
    <property type="entry name" value="PD40"/>
    <property type="match status" value="3"/>
</dbReference>
<dbReference type="InterPro" id="IPR011042">
    <property type="entry name" value="6-blade_b-propeller_TolB-like"/>
</dbReference>
<dbReference type="SUPFAM" id="SSF82171">
    <property type="entry name" value="DPP6 N-terminal domain-like"/>
    <property type="match status" value="1"/>
</dbReference>
<evidence type="ECO:0000259" key="5">
    <source>
        <dbReference type="Pfam" id="PF00326"/>
    </source>
</evidence>
<dbReference type="PANTHER" id="PTHR42776:SF27">
    <property type="entry name" value="DIPEPTIDYL PEPTIDASE FAMILY MEMBER 6"/>
    <property type="match status" value="1"/>
</dbReference>
<keyword evidence="7" id="KW-1185">Reference proteome</keyword>
<evidence type="ECO:0000313" key="6">
    <source>
        <dbReference type="EMBL" id="RSL31576.1"/>
    </source>
</evidence>
<dbReference type="InterPro" id="IPR011659">
    <property type="entry name" value="WD40"/>
</dbReference>
<keyword evidence="3" id="KW-0378">Hydrolase</keyword>
<dbReference type="Pfam" id="PF00326">
    <property type="entry name" value="Peptidase_S9"/>
    <property type="match status" value="1"/>
</dbReference>